<comment type="subcellular location">
    <subcellularLocation>
        <location evidence="1">Membrane</location>
        <topology evidence="1">Multi-pass membrane protein</topology>
    </subcellularLocation>
</comment>
<keyword evidence="6 7" id="KW-0472">Membrane</keyword>
<evidence type="ECO:0000256" key="6">
    <source>
        <dbReference type="ARBA" id="ARBA00023136"/>
    </source>
</evidence>
<dbReference type="InterPro" id="IPR036105">
    <property type="entry name" value="DiNase_FeMo-co_biosyn_sf"/>
</dbReference>
<keyword evidence="5 7" id="KW-1133">Transmembrane helix</keyword>
<dbReference type="SUPFAM" id="SSF160240">
    <property type="entry name" value="Cation efflux protein cytoplasmic domain-like"/>
    <property type="match status" value="1"/>
</dbReference>
<dbReference type="Pfam" id="PF01545">
    <property type="entry name" value="Cation_efflux"/>
    <property type="match status" value="1"/>
</dbReference>
<reference evidence="10 11" key="1">
    <citation type="submission" date="2020-02" db="EMBL/GenBank/DDBJ databases">
        <authorList>
            <person name="Hogendoorn C."/>
        </authorList>
    </citation>
    <scope>NUCLEOTIDE SEQUENCE [LARGE SCALE GENOMIC DNA]</scope>
    <source>
        <strain evidence="10">R501</strain>
    </source>
</reference>
<evidence type="ECO:0000313" key="11">
    <source>
        <dbReference type="Proteomes" id="UP000503399"/>
    </source>
</evidence>
<dbReference type="Pfam" id="PF16916">
    <property type="entry name" value="ZT_dimer"/>
    <property type="match status" value="1"/>
</dbReference>
<dbReference type="Gene3D" id="3.30.420.130">
    <property type="entry name" value="Dinitrogenase iron-molybdenum cofactor biosynthesis domain"/>
    <property type="match status" value="1"/>
</dbReference>
<evidence type="ECO:0000259" key="9">
    <source>
        <dbReference type="Pfam" id="PF16916"/>
    </source>
</evidence>
<dbReference type="InterPro" id="IPR050291">
    <property type="entry name" value="CDF_Transporter"/>
</dbReference>
<dbReference type="InterPro" id="IPR027469">
    <property type="entry name" value="Cation_efflux_TMD_sf"/>
</dbReference>
<feature type="domain" description="Cation efflux protein cytoplasmic" evidence="9">
    <location>
        <begin position="211"/>
        <end position="286"/>
    </location>
</feature>
<dbReference type="InterPro" id="IPR058533">
    <property type="entry name" value="Cation_efflux_TM"/>
</dbReference>
<protein>
    <submittedName>
        <fullName evidence="10">Cobalt-zinc-cadmium resistance protein</fullName>
    </submittedName>
</protein>
<feature type="domain" description="Cation efflux protein transmembrane" evidence="8">
    <location>
        <begin position="16"/>
        <end position="206"/>
    </location>
</feature>
<sequence>MRGADRRQRRKSGWMLASALFNGVLAAAKVGWGLYSGSTVVLADAVHSVSDVLGALLILAAIRFAPHRSPRFPYGLFKVEDLAALGGAELVLVAVYEIVAGVFLAGGAQAPRNPVATLLFIGAVLVAEGVFFAFERRAAIRLASPGLQSDVANWLGDLGAGLVVMAGIGGHLLRIPYAQDVAVVIIVVLILLGTWGVVKGAVLSLLDASVDPDLYARAQAILAATPEVDAVKELRLRRAGSVLFADATIAVSEASFHRAHDVASHAEERLRAGFPQLETVTIHYEPPARPFRRRAYLLAPDRGLSPHFGAAPLIRFEDEDPAGGPVTARVLANPMLKAERGTGIRLAAWLIAQGVEEIHLGPGRMEPALEALLNAAGVSVVVEGGHPRPSTGGPSGPGG</sequence>
<evidence type="ECO:0000256" key="5">
    <source>
        <dbReference type="ARBA" id="ARBA00022989"/>
    </source>
</evidence>
<comment type="similarity">
    <text evidence="2">Belongs to the cation diffusion facilitator (CDF) transporter (TC 2.A.4) family.</text>
</comment>
<evidence type="ECO:0000259" key="8">
    <source>
        <dbReference type="Pfam" id="PF01545"/>
    </source>
</evidence>
<evidence type="ECO:0000256" key="7">
    <source>
        <dbReference type="SAM" id="Phobius"/>
    </source>
</evidence>
<dbReference type="SUPFAM" id="SSF161111">
    <property type="entry name" value="Cation efflux protein transmembrane domain-like"/>
    <property type="match status" value="1"/>
</dbReference>
<keyword evidence="11" id="KW-1185">Reference proteome</keyword>
<feature type="transmembrane region" description="Helical" evidence="7">
    <location>
        <begin position="181"/>
        <end position="198"/>
    </location>
</feature>
<dbReference type="KEGG" id="hfv:R50_1311"/>
<evidence type="ECO:0000256" key="1">
    <source>
        <dbReference type="ARBA" id="ARBA00004141"/>
    </source>
</evidence>
<feature type="transmembrane region" description="Helical" evidence="7">
    <location>
        <begin position="82"/>
        <end position="103"/>
    </location>
</feature>
<evidence type="ECO:0000256" key="2">
    <source>
        <dbReference type="ARBA" id="ARBA00008114"/>
    </source>
</evidence>
<dbReference type="Gene3D" id="1.20.1510.10">
    <property type="entry name" value="Cation efflux protein transmembrane domain"/>
    <property type="match status" value="1"/>
</dbReference>
<organism evidence="10 11">
    <name type="scientific">Candidatus Hydrogenisulfobacillus filiaventi</name>
    <dbReference type="NCBI Taxonomy" id="2707344"/>
    <lineage>
        <taxon>Bacteria</taxon>
        <taxon>Bacillati</taxon>
        <taxon>Bacillota</taxon>
        <taxon>Clostridia</taxon>
        <taxon>Eubacteriales</taxon>
        <taxon>Clostridiales Family XVII. Incertae Sedis</taxon>
        <taxon>Candidatus Hydrogenisulfobacillus</taxon>
    </lineage>
</organism>
<evidence type="ECO:0000256" key="4">
    <source>
        <dbReference type="ARBA" id="ARBA00022692"/>
    </source>
</evidence>
<gene>
    <name evidence="10" type="ORF">R50_1311</name>
</gene>
<dbReference type="PANTHER" id="PTHR43840">
    <property type="entry name" value="MITOCHONDRIAL METAL TRANSPORTER 1-RELATED"/>
    <property type="match status" value="1"/>
</dbReference>
<evidence type="ECO:0000256" key="3">
    <source>
        <dbReference type="ARBA" id="ARBA00022448"/>
    </source>
</evidence>
<dbReference type="InterPro" id="IPR027470">
    <property type="entry name" value="Cation_efflux_CTD"/>
</dbReference>
<keyword evidence="4 7" id="KW-0812">Transmembrane</keyword>
<feature type="transmembrane region" description="Helical" evidence="7">
    <location>
        <begin position="115"/>
        <end position="134"/>
    </location>
</feature>
<dbReference type="GO" id="GO:0016020">
    <property type="term" value="C:membrane"/>
    <property type="evidence" value="ECO:0007669"/>
    <property type="project" value="UniProtKB-SubCell"/>
</dbReference>
<feature type="transmembrane region" description="Helical" evidence="7">
    <location>
        <begin position="12"/>
        <end position="35"/>
    </location>
</feature>
<accession>A0A6F8ZGI6</accession>
<keyword evidence="3" id="KW-0813">Transport</keyword>
<dbReference type="NCBIfam" id="TIGR01297">
    <property type="entry name" value="CDF"/>
    <property type="match status" value="1"/>
</dbReference>
<evidence type="ECO:0000313" key="10">
    <source>
        <dbReference type="EMBL" id="CAB1128817.1"/>
    </source>
</evidence>
<feature type="transmembrane region" description="Helical" evidence="7">
    <location>
        <begin position="41"/>
        <end position="62"/>
    </location>
</feature>
<name>A0A6F8ZGI6_9FIRM</name>
<dbReference type="Gene3D" id="3.30.70.1350">
    <property type="entry name" value="Cation efflux protein, cytoplasmic domain"/>
    <property type="match status" value="1"/>
</dbReference>
<dbReference type="InterPro" id="IPR002524">
    <property type="entry name" value="Cation_efflux"/>
</dbReference>
<dbReference type="Proteomes" id="UP000503399">
    <property type="component" value="Chromosome"/>
</dbReference>
<dbReference type="EMBL" id="LR778114">
    <property type="protein sequence ID" value="CAB1128817.1"/>
    <property type="molecule type" value="Genomic_DNA"/>
</dbReference>
<dbReference type="InterPro" id="IPR036837">
    <property type="entry name" value="Cation_efflux_CTD_sf"/>
</dbReference>
<dbReference type="GO" id="GO:0008324">
    <property type="term" value="F:monoatomic cation transmembrane transporter activity"/>
    <property type="evidence" value="ECO:0007669"/>
    <property type="project" value="InterPro"/>
</dbReference>
<proteinExistence type="inferred from homology"/>
<dbReference type="PANTHER" id="PTHR43840:SF15">
    <property type="entry name" value="MITOCHONDRIAL METAL TRANSPORTER 1-RELATED"/>
    <property type="match status" value="1"/>
</dbReference>
<dbReference type="AlphaFoldDB" id="A0A6F8ZGI6"/>